<dbReference type="GO" id="GO:0140662">
    <property type="term" value="F:ATP-dependent protein folding chaperone"/>
    <property type="evidence" value="ECO:0007669"/>
    <property type="project" value="InterPro"/>
</dbReference>
<gene>
    <name evidence="3" type="ORF">C7444_10514</name>
</gene>
<protein>
    <submittedName>
        <fullName evidence="3">Putative chaperone protein</fullName>
    </submittedName>
</protein>
<keyword evidence="2" id="KW-0067">ATP-binding</keyword>
<comment type="caution">
    <text evidence="3">The sequence shown here is derived from an EMBL/GenBank/DDBJ whole genome shotgun (WGS) entry which is preliminary data.</text>
</comment>
<dbReference type="SUPFAM" id="SSF53067">
    <property type="entry name" value="Actin-like ATPase domain"/>
    <property type="match status" value="2"/>
</dbReference>
<evidence type="ECO:0000313" key="3">
    <source>
        <dbReference type="EMBL" id="PXW96917.1"/>
    </source>
</evidence>
<dbReference type="Proteomes" id="UP000247811">
    <property type="component" value="Unassembled WGS sequence"/>
</dbReference>
<sequence length="439" mass="46795">MPATSPMSPAVSPDVCAIDFGTSNSAVVVPAGTGMTLVPLEDGQSTMPTAVFYLAEGPGLQNLPRLYGRAAVASYVEGTEGRLMRSMKSALGSGLIDQPTDIGASRSVTFADVIASYLRHLRSLAQQHAGRELTRVVLGRPVYFVDGDPVRDAQAQAALEDAARSVGFQEIAFQYEPLAAAFDYEAGITEEQHVLVADIGGGTSDFSVVRVGPQRRERLERRDDVLANHGVHIAGTDFDRRVELTSILPELGYGALGPAQEGRAAREVPSGVYFDLATWHLINTVYRPQRVFELRAMKGDYADPVQHQRLMKVLNDHLGHELLGRAEAGKIAVAAGGDADIGLPLVERGLSVRLTQAQAVGALHEDIGRIVTAAIETAALAGLAPERIDALYFTGGSTGLKLLTDRLAAAFPSARAVHGERLASVATGLGLYARRRFHA</sequence>
<keyword evidence="1" id="KW-0547">Nucleotide-binding</keyword>
<evidence type="ECO:0000313" key="4">
    <source>
        <dbReference type="Proteomes" id="UP000247811"/>
    </source>
</evidence>
<reference evidence="3 4" key="1">
    <citation type="submission" date="2018-05" db="EMBL/GenBank/DDBJ databases">
        <title>Genomic Encyclopedia of Type Strains, Phase IV (KMG-IV): sequencing the most valuable type-strain genomes for metagenomic binning, comparative biology and taxonomic classification.</title>
        <authorList>
            <person name="Goeker M."/>
        </authorList>
    </citation>
    <scope>NUCLEOTIDE SEQUENCE [LARGE SCALE GENOMIC DNA]</scope>
    <source>
        <strain evidence="3 4">DSM 566</strain>
    </source>
</reference>
<dbReference type="Pfam" id="PF00012">
    <property type="entry name" value="HSP70"/>
    <property type="match status" value="1"/>
</dbReference>
<organism evidence="3 4">
    <name type="scientific">Sphaerotilus hippei</name>
    <dbReference type="NCBI Taxonomy" id="744406"/>
    <lineage>
        <taxon>Bacteria</taxon>
        <taxon>Pseudomonadati</taxon>
        <taxon>Pseudomonadota</taxon>
        <taxon>Betaproteobacteria</taxon>
        <taxon>Burkholderiales</taxon>
        <taxon>Sphaerotilaceae</taxon>
        <taxon>Sphaerotilus</taxon>
    </lineage>
</organism>
<dbReference type="PANTHER" id="PTHR19375">
    <property type="entry name" value="HEAT SHOCK PROTEIN 70KDA"/>
    <property type="match status" value="1"/>
</dbReference>
<dbReference type="AlphaFoldDB" id="A0A318H9G2"/>
<proteinExistence type="predicted"/>
<evidence type="ECO:0000256" key="2">
    <source>
        <dbReference type="ARBA" id="ARBA00022840"/>
    </source>
</evidence>
<dbReference type="Gene3D" id="3.90.640.10">
    <property type="entry name" value="Actin, Chain A, domain 4"/>
    <property type="match status" value="1"/>
</dbReference>
<dbReference type="Gene3D" id="3.30.420.40">
    <property type="match status" value="3"/>
</dbReference>
<dbReference type="InterPro" id="IPR043129">
    <property type="entry name" value="ATPase_NBD"/>
</dbReference>
<dbReference type="PRINTS" id="PR00301">
    <property type="entry name" value="HEATSHOCK70"/>
</dbReference>
<name>A0A318H9G2_9BURK</name>
<keyword evidence="4" id="KW-1185">Reference proteome</keyword>
<evidence type="ECO:0000256" key="1">
    <source>
        <dbReference type="ARBA" id="ARBA00022741"/>
    </source>
</evidence>
<dbReference type="InterPro" id="IPR013126">
    <property type="entry name" value="Hsp_70_fam"/>
</dbReference>
<dbReference type="EMBL" id="QJJS01000005">
    <property type="protein sequence ID" value="PXW96917.1"/>
    <property type="molecule type" value="Genomic_DNA"/>
</dbReference>
<dbReference type="GO" id="GO:0005524">
    <property type="term" value="F:ATP binding"/>
    <property type="evidence" value="ECO:0007669"/>
    <property type="project" value="UniProtKB-KW"/>
</dbReference>
<accession>A0A318H9G2</accession>